<dbReference type="InterPro" id="IPR052786">
    <property type="entry name" value="Spore_wall_assembly"/>
</dbReference>
<evidence type="ECO:0008006" key="9">
    <source>
        <dbReference type="Google" id="ProtNLM"/>
    </source>
</evidence>
<keyword evidence="8" id="KW-1185">Reference proteome</keyword>
<feature type="transmembrane region" description="Helical" evidence="6">
    <location>
        <begin position="118"/>
        <end position="139"/>
    </location>
</feature>
<accession>A0A0J0XU65</accession>
<protein>
    <recommendedName>
        <fullName evidence="9">Outer spore wall protein RRT8</fullName>
    </recommendedName>
</protein>
<keyword evidence="4 6" id="KW-0472">Membrane</keyword>
<dbReference type="GeneID" id="28982904"/>
<dbReference type="PANTHER" id="PTHR34292">
    <property type="entry name" value="OUTER SPORE WALL PROTEIN LDS1"/>
    <property type="match status" value="1"/>
</dbReference>
<evidence type="ECO:0000313" key="7">
    <source>
        <dbReference type="EMBL" id="KLT44641.1"/>
    </source>
</evidence>
<dbReference type="STRING" id="879819.A0A0J0XU65"/>
<organism evidence="7 8">
    <name type="scientific">Cutaneotrichosporon oleaginosum</name>
    <dbReference type="NCBI Taxonomy" id="879819"/>
    <lineage>
        <taxon>Eukaryota</taxon>
        <taxon>Fungi</taxon>
        <taxon>Dikarya</taxon>
        <taxon>Basidiomycota</taxon>
        <taxon>Agaricomycotina</taxon>
        <taxon>Tremellomycetes</taxon>
        <taxon>Trichosporonales</taxon>
        <taxon>Trichosporonaceae</taxon>
        <taxon>Cutaneotrichosporon</taxon>
    </lineage>
</organism>
<dbReference type="RefSeq" id="XP_018281132.1">
    <property type="nucleotide sequence ID" value="XM_018422301.1"/>
</dbReference>
<feature type="transmembrane region" description="Helical" evidence="6">
    <location>
        <begin position="288"/>
        <end position="321"/>
    </location>
</feature>
<dbReference type="Pfam" id="PF07264">
    <property type="entry name" value="EI24"/>
    <property type="match status" value="1"/>
</dbReference>
<sequence length="342" mass="36010">MSDFKSADIPAAVVPPAYEPHAHDAQQQPLQQAPQATGVRQRHTDASAGAGTGAVSGSGKKGIAGRATGAVAESAERQVRGVAAVASDAVSSGAWAYPIRGALYIFSHPSLLGPVLPLLLRALLISAGVVAGCFFLLYLPQVAWLALFTGPLAFLAAVPLVLGEAYVILMFLGKSFLLGQLNLDLFDAVMVQKGYSSLVEKQRAVTTKSSGARQLGKVLSRPLSKLSTDNVVRYLLTLPLNLIPVVGTAFFLGYNGYKSGPSAHARYFQLKGWDKSRRASFVDRRRGAYTAFGVVSLLLNMVPVVGIVLGLASTVGAALWASDLEGKAPTQDNEIQVSIPSH</sequence>
<dbReference type="AlphaFoldDB" id="A0A0J0XU65"/>
<keyword evidence="3 6" id="KW-1133">Transmembrane helix</keyword>
<dbReference type="InterPro" id="IPR059112">
    <property type="entry name" value="CysZ/EI24"/>
</dbReference>
<keyword evidence="2 6" id="KW-0812">Transmembrane</keyword>
<feature type="compositionally biased region" description="Gly residues" evidence="5">
    <location>
        <begin position="50"/>
        <end position="62"/>
    </location>
</feature>
<comment type="subcellular location">
    <subcellularLocation>
        <location evidence="1">Membrane</location>
        <topology evidence="1">Multi-pass membrane protein</topology>
    </subcellularLocation>
</comment>
<evidence type="ECO:0000256" key="4">
    <source>
        <dbReference type="ARBA" id="ARBA00023136"/>
    </source>
</evidence>
<evidence type="ECO:0000256" key="3">
    <source>
        <dbReference type="ARBA" id="ARBA00022989"/>
    </source>
</evidence>
<evidence type="ECO:0000313" key="8">
    <source>
        <dbReference type="Proteomes" id="UP000053611"/>
    </source>
</evidence>
<evidence type="ECO:0000256" key="6">
    <source>
        <dbReference type="SAM" id="Phobius"/>
    </source>
</evidence>
<evidence type="ECO:0000256" key="5">
    <source>
        <dbReference type="SAM" id="MobiDB-lite"/>
    </source>
</evidence>
<dbReference type="PANTHER" id="PTHR34292:SF2">
    <property type="entry name" value="OUTER SPORE WALL PROTEIN LDS1"/>
    <property type="match status" value="1"/>
</dbReference>
<feature type="compositionally biased region" description="Low complexity" evidence="5">
    <location>
        <begin position="25"/>
        <end position="36"/>
    </location>
</feature>
<feature type="transmembrane region" description="Helical" evidence="6">
    <location>
        <begin position="145"/>
        <end position="172"/>
    </location>
</feature>
<gene>
    <name evidence="7" type="ORF">CC85DRAFT_283282</name>
</gene>
<dbReference type="Proteomes" id="UP000053611">
    <property type="component" value="Unassembled WGS sequence"/>
</dbReference>
<proteinExistence type="predicted"/>
<dbReference type="EMBL" id="KQ087185">
    <property type="protein sequence ID" value="KLT44641.1"/>
    <property type="molecule type" value="Genomic_DNA"/>
</dbReference>
<evidence type="ECO:0000256" key="1">
    <source>
        <dbReference type="ARBA" id="ARBA00004141"/>
    </source>
</evidence>
<reference evidence="7 8" key="1">
    <citation type="submission" date="2015-03" db="EMBL/GenBank/DDBJ databases">
        <title>Genomics and transcriptomics of the oil-accumulating basidiomycete yeast T. oleaginosus allow insights into substrate utilization and the diverse evolutionary trajectories of mating systems in fungi.</title>
        <authorList>
            <consortium name="DOE Joint Genome Institute"/>
            <person name="Kourist R."/>
            <person name="Kracht O."/>
            <person name="Bracharz F."/>
            <person name="Lipzen A."/>
            <person name="Nolan M."/>
            <person name="Ohm R."/>
            <person name="Grigoriev I."/>
            <person name="Sun S."/>
            <person name="Heitman J."/>
            <person name="Bruck T."/>
            <person name="Nowrousian M."/>
        </authorList>
    </citation>
    <scope>NUCLEOTIDE SEQUENCE [LARGE SCALE GENOMIC DNA]</scope>
    <source>
        <strain evidence="7 8">IBC0246</strain>
    </source>
</reference>
<name>A0A0J0XU65_9TREE</name>
<feature type="transmembrane region" description="Helical" evidence="6">
    <location>
        <begin position="231"/>
        <end position="254"/>
    </location>
</feature>
<evidence type="ECO:0000256" key="2">
    <source>
        <dbReference type="ARBA" id="ARBA00022692"/>
    </source>
</evidence>
<dbReference type="OrthoDB" id="2107885at2759"/>
<feature type="region of interest" description="Disordered" evidence="5">
    <location>
        <begin position="21"/>
        <end position="62"/>
    </location>
</feature>